<evidence type="ECO:0000313" key="9">
    <source>
        <dbReference type="Proteomes" id="UP000540568"/>
    </source>
</evidence>
<dbReference type="Pfam" id="PF22698">
    <property type="entry name" value="Semialdhyde_dhC_1"/>
    <property type="match status" value="1"/>
</dbReference>
<dbReference type="GO" id="GO:0006526">
    <property type="term" value="P:L-arginine biosynthetic process"/>
    <property type="evidence" value="ECO:0007669"/>
    <property type="project" value="UniProtKB-UniRule"/>
</dbReference>
<dbReference type="PANTHER" id="PTHR32338:SF10">
    <property type="entry name" value="N-ACETYL-GAMMA-GLUTAMYL-PHOSPHATE REDUCTASE, CHLOROPLASTIC-RELATED"/>
    <property type="match status" value="1"/>
</dbReference>
<dbReference type="Gene3D" id="3.30.360.10">
    <property type="entry name" value="Dihydrodipicolinate Reductase, domain 2"/>
    <property type="match status" value="1"/>
</dbReference>
<dbReference type="AlphaFoldDB" id="A0A7W3PCV2"/>
<keyword evidence="4 5" id="KW-0560">Oxidoreductase</keyword>
<keyword evidence="5" id="KW-0963">Cytoplasm</keyword>
<dbReference type="GO" id="GO:0003942">
    <property type="term" value="F:N-acetyl-gamma-glutamyl-phosphate reductase activity"/>
    <property type="evidence" value="ECO:0007669"/>
    <property type="project" value="UniProtKB-UniRule"/>
</dbReference>
<dbReference type="PANTHER" id="PTHR32338">
    <property type="entry name" value="N-ACETYL-GAMMA-GLUTAMYL-PHOSPHATE REDUCTASE, CHLOROPLASTIC-RELATED-RELATED"/>
    <property type="match status" value="1"/>
</dbReference>
<name>A0A7W3PCV2_9MICO</name>
<dbReference type="CDD" id="cd23934">
    <property type="entry name" value="AGPR_1_C"/>
    <property type="match status" value="1"/>
</dbReference>
<evidence type="ECO:0000259" key="7">
    <source>
        <dbReference type="SMART" id="SM00859"/>
    </source>
</evidence>
<dbReference type="InterPro" id="IPR000534">
    <property type="entry name" value="Semialdehyde_DH_NAD-bd"/>
</dbReference>
<reference evidence="8 9" key="1">
    <citation type="submission" date="2020-07" db="EMBL/GenBank/DDBJ databases">
        <title>Sequencing the genomes of 1000 actinobacteria strains.</title>
        <authorList>
            <person name="Klenk H.-P."/>
        </authorList>
    </citation>
    <scope>NUCLEOTIDE SEQUENCE [LARGE SCALE GENOMIC DNA]</scope>
    <source>
        <strain evidence="8 9">DSM 44121</strain>
    </source>
</reference>
<organism evidence="8 9">
    <name type="scientific">Promicromonospora sukumoe</name>
    <dbReference type="NCBI Taxonomy" id="88382"/>
    <lineage>
        <taxon>Bacteria</taxon>
        <taxon>Bacillati</taxon>
        <taxon>Actinomycetota</taxon>
        <taxon>Actinomycetes</taxon>
        <taxon>Micrococcales</taxon>
        <taxon>Promicromonosporaceae</taxon>
        <taxon>Promicromonospora</taxon>
    </lineage>
</organism>
<comment type="caution">
    <text evidence="8">The sequence shown here is derived from an EMBL/GenBank/DDBJ whole genome shotgun (WGS) entry which is preliminary data.</text>
</comment>
<comment type="catalytic activity">
    <reaction evidence="5">
        <text>N-acetyl-L-glutamate 5-semialdehyde + phosphate + NADP(+) = N-acetyl-L-glutamyl 5-phosphate + NADPH + H(+)</text>
        <dbReference type="Rhea" id="RHEA:21588"/>
        <dbReference type="ChEBI" id="CHEBI:15378"/>
        <dbReference type="ChEBI" id="CHEBI:29123"/>
        <dbReference type="ChEBI" id="CHEBI:43474"/>
        <dbReference type="ChEBI" id="CHEBI:57783"/>
        <dbReference type="ChEBI" id="CHEBI:57936"/>
        <dbReference type="ChEBI" id="CHEBI:58349"/>
        <dbReference type="EC" id="1.2.1.38"/>
    </reaction>
</comment>
<evidence type="ECO:0000256" key="3">
    <source>
        <dbReference type="ARBA" id="ARBA00022857"/>
    </source>
</evidence>
<dbReference type="GO" id="GO:0070401">
    <property type="term" value="F:NADP+ binding"/>
    <property type="evidence" value="ECO:0007669"/>
    <property type="project" value="InterPro"/>
</dbReference>
<dbReference type="CDD" id="cd24148">
    <property type="entry name" value="AGPR_1_actinobacAGPR_like"/>
    <property type="match status" value="1"/>
</dbReference>
<evidence type="ECO:0000256" key="1">
    <source>
        <dbReference type="ARBA" id="ARBA00022571"/>
    </source>
</evidence>
<proteinExistence type="inferred from homology"/>
<dbReference type="EMBL" id="JACGWV010000001">
    <property type="protein sequence ID" value="MBA8807118.1"/>
    <property type="molecule type" value="Genomic_DNA"/>
</dbReference>
<comment type="function">
    <text evidence="5">Catalyzes the NADPH-dependent reduction of N-acetyl-5-glutamyl phosphate to yield N-acetyl-L-glutamate 5-semialdehyde.</text>
</comment>
<dbReference type="InterPro" id="IPR058924">
    <property type="entry name" value="AGPR_dimerisation_dom"/>
</dbReference>
<protein>
    <recommendedName>
        <fullName evidence="5">N-acetyl-gamma-glutamyl-phosphate reductase</fullName>
        <shortName evidence="5">AGPR</shortName>
        <ecNumber evidence="5">1.2.1.38</ecNumber>
    </recommendedName>
    <alternativeName>
        <fullName evidence="5">N-acetyl-glutamate semialdehyde dehydrogenase</fullName>
        <shortName evidence="5">NAGSA dehydrogenase</shortName>
    </alternativeName>
</protein>
<dbReference type="GO" id="GO:0005737">
    <property type="term" value="C:cytoplasm"/>
    <property type="evidence" value="ECO:0007669"/>
    <property type="project" value="UniProtKB-SubCell"/>
</dbReference>
<evidence type="ECO:0000313" key="8">
    <source>
        <dbReference type="EMBL" id="MBA8807118.1"/>
    </source>
</evidence>
<evidence type="ECO:0000256" key="6">
    <source>
        <dbReference type="PROSITE-ProRule" id="PRU10010"/>
    </source>
</evidence>
<accession>A0A7W3PCV2</accession>
<dbReference type="SUPFAM" id="SSF51735">
    <property type="entry name" value="NAD(P)-binding Rossmann-fold domains"/>
    <property type="match status" value="1"/>
</dbReference>
<evidence type="ECO:0000256" key="4">
    <source>
        <dbReference type="ARBA" id="ARBA00023002"/>
    </source>
</evidence>
<dbReference type="EC" id="1.2.1.38" evidence="5"/>
<dbReference type="GO" id="GO:0051287">
    <property type="term" value="F:NAD binding"/>
    <property type="evidence" value="ECO:0007669"/>
    <property type="project" value="InterPro"/>
</dbReference>
<dbReference type="RefSeq" id="WP_182614744.1">
    <property type="nucleotide sequence ID" value="NZ_BAAATF010000002.1"/>
</dbReference>
<keyword evidence="2 5" id="KW-0028">Amino-acid biosynthesis</keyword>
<dbReference type="InterPro" id="IPR023013">
    <property type="entry name" value="AGPR_AS"/>
</dbReference>
<keyword evidence="3 5" id="KW-0521">NADP</keyword>
<dbReference type="Pfam" id="PF01118">
    <property type="entry name" value="Semialdhyde_dh"/>
    <property type="match status" value="1"/>
</dbReference>
<comment type="subcellular location">
    <subcellularLocation>
        <location evidence="5">Cytoplasm</location>
    </subcellularLocation>
</comment>
<dbReference type="Gene3D" id="3.40.50.720">
    <property type="entry name" value="NAD(P)-binding Rossmann-like Domain"/>
    <property type="match status" value="1"/>
</dbReference>
<dbReference type="NCBIfam" id="TIGR01850">
    <property type="entry name" value="argC"/>
    <property type="match status" value="1"/>
</dbReference>
<comment type="similarity">
    <text evidence="5">Belongs to the NAGSA dehydrogenase family. Type 1 subfamily.</text>
</comment>
<dbReference type="SUPFAM" id="SSF55347">
    <property type="entry name" value="Glyceraldehyde-3-phosphate dehydrogenase-like, C-terminal domain"/>
    <property type="match status" value="1"/>
</dbReference>
<evidence type="ECO:0000256" key="2">
    <source>
        <dbReference type="ARBA" id="ARBA00022605"/>
    </source>
</evidence>
<dbReference type="Proteomes" id="UP000540568">
    <property type="component" value="Unassembled WGS sequence"/>
</dbReference>
<dbReference type="PROSITE" id="PS01224">
    <property type="entry name" value="ARGC"/>
    <property type="match status" value="1"/>
</dbReference>
<evidence type="ECO:0000256" key="5">
    <source>
        <dbReference type="HAMAP-Rule" id="MF_00150"/>
    </source>
</evidence>
<dbReference type="InterPro" id="IPR036291">
    <property type="entry name" value="NAD(P)-bd_dom_sf"/>
</dbReference>
<gene>
    <name evidence="5" type="primary">argC</name>
    <name evidence="8" type="ORF">FHX71_001060</name>
</gene>
<sequence length="363" mass="36982">MSSSQLIRVAVAGASGYAGGEALRLLAAHPFVEIGTLTAHSSAGSSLGEVQPHLRGLAHRILEPTTPDTLGGHDVVLLGLPHGASGQVAAQLPDDVLVIDLGADHRLESASDWEQFYGSTHAGTWPYGMPELIHAPTPGEAATDLATAARQRDKLPGARRIAVPGCNVTAVTLGLQPGVAAGVVEATDIVAVLANGYSGAGKALKPHLLASEALGSAQPYGVGGTHRHIPEIQQNLRAAGAPEVTISFTPTLVPMARGILATATAPLAKGADPEQVRAAWEAAYADEPFVHLLPEGQWPSTAMTLGANTALVQVAVDAAARRVVTVTAIDNLVKGTAGAAVQSMNLALGLRETAGLITEGVAP</sequence>
<dbReference type="UniPathway" id="UPA00068">
    <property type="reaction ID" value="UER00108"/>
</dbReference>
<dbReference type="InterPro" id="IPR000706">
    <property type="entry name" value="AGPR_type-1"/>
</dbReference>
<feature type="active site" evidence="5 6">
    <location>
        <position position="166"/>
    </location>
</feature>
<keyword evidence="1 5" id="KW-0055">Arginine biosynthesis</keyword>
<dbReference type="SMART" id="SM00859">
    <property type="entry name" value="Semialdhyde_dh"/>
    <property type="match status" value="1"/>
</dbReference>
<keyword evidence="9" id="KW-1185">Reference proteome</keyword>
<comment type="pathway">
    <text evidence="5">Amino-acid biosynthesis; L-arginine biosynthesis; N(2)-acetyl-L-ornithine from L-glutamate: step 3/4.</text>
</comment>
<dbReference type="HAMAP" id="MF_00150">
    <property type="entry name" value="ArgC_type1"/>
    <property type="match status" value="1"/>
</dbReference>
<feature type="domain" description="Semialdehyde dehydrogenase NAD-binding" evidence="7">
    <location>
        <begin position="8"/>
        <end position="140"/>
    </location>
</feature>
<dbReference type="InterPro" id="IPR050085">
    <property type="entry name" value="AGPR"/>
</dbReference>